<comment type="subcellular location">
    <subcellularLocation>
        <location evidence="1">Mitochondrion outer membrane</location>
        <topology evidence="1">Multi-pass membrane protein</topology>
    </subcellularLocation>
</comment>
<accession>A0A1W4WNN5</accession>
<keyword evidence="3" id="KW-0812">Transmembrane</keyword>
<proteinExistence type="inferred from homology"/>
<dbReference type="RefSeq" id="XP_018325536.1">
    <property type="nucleotide sequence ID" value="XM_018470034.1"/>
</dbReference>
<sequence>MDKVKRDAKNLTNKALEKAENSGDDVKSFIDRILGDISKTSATKQLVLGTSSGWVTGYLAMKIGKTAALALGGSIILLEIANEKGYIRINWNKVNRELDKVADKIDEQVTGQPPNWMNKVAAFAKSNCSFSAGFLGGFLIGVACH</sequence>
<organism evidence="6 7">
    <name type="scientific">Agrilus planipennis</name>
    <name type="common">Emerald ash borer</name>
    <name type="synonym">Agrilus marcopoli</name>
    <dbReference type="NCBI Taxonomy" id="224129"/>
    <lineage>
        <taxon>Eukaryota</taxon>
        <taxon>Metazoa</taxon>
        <taxon>Ecdysozoa</taxon>
        <taxon>Arthropoda</taxon>
        <taxon>Hexapoda</taxon>
        <taxon>Insecta</taxon>
        <taxon>Pterygota</taxon>
        <taxon>Neoptera</taxon>
        <taxon>Endopterygota</taxon>
        <taxon>Coleoptera</taxon>
        <taxon>Polyphaga</taxon>
        <taxon>Elateriformia</taxon>
        <taxon>Buprestoidea</taxon>
        <taxon>Buprestidae</taxon>
        <taxon>Agrilinae</taxon>
        <taxon>Agrilus</taxon>
    </lineage>
</organism>
<dbReference type="InterPro" id="IPR007014">
    <property type="entry name" value="FUN14"/>
</dbReference>
<dbReference type="PANTHER" id="PTHR21346">
    <property type="entry name" value="FUN14 DOMAIN CONTAINING"/>
    <property type="match status" value="1"/>
</dbReference>
<keyword evidence="5" id="KW-0472">Membrane</keyword>
<gene>
    <name evidence="7" type="primary">LOC108737285</name>
</gene>
<evidence type="ECO:0000256" key="3">
    <source>
        <dbReference type="ARBA" id="ARBA00022692"/>
    </source>
</evidence>
<dbReference type="GO" id="GO:0000422">
    <property type="term" value="P:autophagy of mitochondrion"/>
    <property type="evidence" value="ECO:0007669"/>
    <property type="project" value="TreeGrafter"/>
</dbReference>
<evidence type="ECO:0000256" key="2">
    <source>
        <dbReference type="ARBA" id="ARBA00009160"/>
    </source>
</evidence>
<dbReference type="AlphaFoldDB" id="A0A1W4WNN5"/>
<evidence type="ECO:0000313" key="6">
    <source>
        <dbReference type="Proteomes" id="UP000192223"/>
    </source>
</evidence>
<comment type="similarity">
    <text evidence="2">Belongs to the FUN14 family.</text>
</comment>
<protein>
    <submittedName>
        <fullName evidence="7">FUN14 domain-containing protein 1 isoform X2</fullName>
    </submittedName>
</protein>
<evidence type="ECO:0000313" key="7">
    <source>
        <dbReference type="RefSeq" id="XP_018325536.1"/>
    </source>
</evidence>
<dbReference type="Pfam" id="PF04930">
    <property type="entry name" value="FUN14"/>
    <property type="match status" value="1"/>
</dbReference>
<reference evidence="7" key="1">
    <citation type="submission" date="2025-08" db="UniProtKB">
        <authorList>
            <consortium name="RefSeq"/>
        </authorList>
    </citation>
    <scope>IDENTIFICATION</scope>
    <source>
        <tissue evidence="7">Entire body</tissue>
    </source>
</reference>
<evidence type="ECO:0000256" key="1">
    <source>
        <dbReference type="ARBA" id="ARBA00004374"/>
    </source>
</evidence>
<keyword evidence="4" id="KW-1133">Transmembrane helix</keyword>
<dbReference type="GO" id="GO:0005741">
    <property type="term" value="C:mitochondrial outer membrane"/>
    <property type="evidence" value="ECO:0007669"/>
    <property type="project" value="UniProtKB-SubCell"/>
</dbReference>
<name>A0A1W4WNN5_AGRPL</name>
<dbReference type="Proteomes" id="UP000192223">
    <property type="component" value="Unplaced"/>
</dbReference>
<keyword evidence="6" id="KW-1185">Reference proteome</keyword>
<dbReference type="GeneID" id="108737285"/>
<dbReference type="OrthoDB" id="163794at2759"/>
<dbReference type="PANTHER" id="PTHR21346:SF0">
    <property type="entry name" value="RE45833P"/>
    <property type="match status" value="1"/>
</dbReference>
<evidence type="ECO:0000256" key="4">
    <source>
        <dbReference type="ARBA" id="ARBA00022989"/>
    </source>
</evidence>
<evidence type="ECO:0000256" key="5">
    <source>
        <dbReference type="ARBA" id="ARBA00023136"/>
    </source>
</evidence>